<dbReference type="RefSeq" id="WP_336729386.1">
    <property type="nucleotide sequence ID" value="NZ_JBBBOO010000005.1"/>
</dbReference>
<gene>
    <name evidence="2" type="ORF">WCU84_09030</name>
</gene>
<dbReference type="InterPro" id="IPR041229">
    <property type="entry name" value="HEPN_Apea"/>
</dbReference>
<keyword evidence="3" id="KW-1185">Reference proteome</keyword>
<evidence type="ECO:0000259" key="1">
    <source>
        <dbReference type="Pfam" id="PF18739"/>
    </source>
</evidence>
<evidence type="ECO:0000313" key="2">
    <source>
        <dbReference type="EMBL" id="MEI7063798.1"/>
    </source>
</evidence>
<name>A0ABU8JL91_DICCH</name>
<protein>
    <recommendedName>
        <fullName evidence="1">Apea-like HEPN domain-containing protein</fullName>
    </recommendedName>
</protein>
<dbReference type="Proteomes" id="UP001359469">
    <property type="component" value="Unassembled WGS sequence"/>
</dbReference>
<accession>A0ABU8JL91</accession>
<organism evidence="2 3">
    <name type="scientific">Dickeya chrysanthemi</name>
    <name type="common">Pectobacterium chrysanthemi</name>
    <name type="synonym">Erwinia chrysanthemi</name>
    <dbReference type="NCBI Taxonomy" id="556"/>
    <lineage>
        <taxon>Bacteria</taxon>
        <taxon>Pseudomonadati</taxon>
        <taxon>Pseudomonadota</taxon>
        <taxon>Gammaproteobacteria</taxon>
        <taxon>Enterobacterales</taxon>
        <taxon>Pectobacteriaceae</taxon>
        <taxon>Dickeya</taxon>
    </lineage>
</organism>
<reference evidence="2 3" key="1">
    <citation type="submission" date="2024-03" db="EMBL/GenBank/DDBJ databases">
        <title>Analysis of soft rot Pectobacteriaceae population diversity in US potato growing regions between 2016 and 2022.</title>
        <authorList>
            <person name="Ma X."/>
            <person name="Zhang X."/>
            <person name="Stodghill P."/>
            <person name="Rioux R."/>
            <person name="Babler B."/>
            <person name="Shrestha S."/>
            <person name="Babler B."/>
            <person name="Rivedal H."/>
            <person name="Frost K."/>
            <person name="Hao J."/>
            <person name="Secor G."/>
            <person name="Swingle B."/>
        </authorList>
    </citation>
    <scope>NUCLEOTIDE SEQUENCE [LARGE SCALE GENOMIC DNA]</scope>
    <source>
        <strain evidence="2 3">SR64</strain>
    </source>
</reference>
<evidence type="ECO:0000313" key="3">
    <source>
        <dbReference type="Proteomes" id="UP001359469"/>
    </source>
</evidence>
<feature type="domain" description="Apea-like HEPN" evidence="1">
    <location>
        <begin position="287"/>
        <end position="433"/>
    </location>
</feature>
<sequence>MNEFSFDSEFSSPAYFEWNGNVYHGVLKFGKRSDISFSLNNGFKINKGIFKSQDIISCYDGDNRFYLGQCSLYGDKIYAEYIVIGLKDELKIAAIELNINSLHCVINGVSYYGEFCEEGYCVPCNVNKFDVSIENHDEVKRVYDRWDVFSKINNIDGYSINVIQRHIIRLDAVEYFEIPDVDRQVNFICSLFSTLTLLRLDISYVWLVSESDGKKRKYPFYFLSDKSEVDKDERYHWGSSFLNLSMLDSSLWAKIFNGAYSNVDFKRLCPRFSGMLSYDGYWEFDVLGFVSIFDAYLASKVTEENNKLPNSLRHKLNEIISNLDPDLHFESTRDREEYIRIKDKLMIFSSRNMTLQDRYVRFMNSMDFSAKKAIGLNSSDFHEIKKIRDDIAHMKPGLDKKHKDFKGIFEIRDKLIISICYFFLKDFNFSEEEFAHSVIRSINSIKINSGFENKWLRRVINDVFSIQVKNSDIDKIMQNRHWGIILVRAGSKFHYNEDLNFFFRESCFGNMRSKEMVNKCDLIEGHFCKDDYEGYKCKHVNIIHAYFDDEFVEVDNVYLIDDFFEL</sequence>
<proteinExistence type="predicted"/>
<comment type="caution">
    <text evidence="2">The sequence shown here is derived from an EMBL/GenBank/DDBJ whole genome shotgun (WGS) entry which is preliminary data.</text>
</comment>
<dbReference type="Pfam" id="PF18739">
    <property type="entry name" value="HEPN_Apea"/>
    <property type="match status" value="1"/>
</dbReference>
<dbReference type="EMBL" id="JBBBOO010000005">
    <property type="protein sequence ID" value="MEI7063798.1"/>
    <property type="molecule type" value="Genomic_DNA"/>
</dbReference>